<feature type="transmembrane region" description="Helical" evidence="1">
    <location>
        <begin position="6"/>
        <end position="27"/>
    </location>
</feature>
<evidence type="ECO:0000256" key="1">
    <source>
        <dbReference type="SAM" id="Phobius"/>
    </source>
</evidence>
<keyword evidence="1" id="KW-0812">Transmembrane</keyword>
<dbReference type="AlphaFoldDB" id="A0A7C4FC12"/>
<accession>A0A7C4FC12</accession>
<keyword evidence="1" id="KW-1133">Transmembrane helix</keyword>
<proteinExistence type="predicted"/>
<keyword evidence="1" id="KW-0472">Membrane</keyword>
<dbReference type="EMBL" id="DTFI01000179">
    <property type="protein sequence ID" value="HGI44046.1"/>
    <property type="molecule type" value="Genomic_DNA"/>
</dbReference>
<protein>
    <submittedName>
        <fullName evidence="2">Uncharacterized protein</fullName>
    </submittedName>
</protein>
<sequence>MEVELLVGFASTVAAVVTSVATLAYWLGREFARMEERINFVAKSIRGVAEAARNQIGFFAEFLGFKRVLEARDISFVKSELLRLSAKPLTNPLTEREAQWLRELIEREKLTLEEAEKLREIARKFVEEHGDTVPETWKLLIYASIMRGLALSELEEGKA</sequence>
<evidence type="ECO:0000313" key="2">
    <source>
        <dbReference type="EMBL" id="HGI44046.1"/>
    </source>
</evidence>
<gene>
    <name evidence="2" type="ORF">ENV17_06660</name>
</gene>
<reference evidence="2" key="1">
    <citation type="journal article" date="2020" name="mSystems">
        <title>Genome- and Community-Level Interaction Insights into Carbon Utilization and Element Cycling Functions of Hydrothermarchaeota in Hydrothermal Sediment.</title>
        <authorList>
            <person name="Zhou Z."/>
            <person name="Liu Y."/>
            <person name="Xu W."/>
            <person name="Pan J."/>
            <person name="Luo Z.H."/>
            <person name="Li M."/>
        </authorList>
    </citation>
    <scope>NUCLEOTIDE SEQUENCE [LARGE SCALE GENOMIC DNA]</scope>
    <source>
        <strain evidence="2">SpSt-735</strain>
    </source>
</reference>
<organism evidence="2">
    <name type="scientific">Thermofilum pendens</name>
    <dbReference type="NCBI Taxonomy" id="2269"/>
    <lineage>
        <taxon>Archaea</taxon>
        <taxon>Thermoproteota</taxon>
        <taxon>Thermoprotei</taxon>
        <taxon>Thermofilales</taxon>
        <taxon>Thermofilaceae</taxon>
        <taxon>Thermofilum</taxon>
    </lineage>
</organism>
<name>A0A7C4FC12_THEPE</name>
<comment type="caution">
    <text evidence="2">The sequence shown here is derived from an EMBL/GenBank/DDBJ whole genome shotgun (WGS) entry which is preliminary data.</text>
</comment>